<feature type="compositionally biased region" description="Basic and acidic residues" evidence="5">
    <location>
        <begin position="99"/>
        <end position="127"/>
    </location>
</feature>
<dbReference type="PANTHER" id="PTHR46203">
    <property type="entry name" value="PROBABLE PEPTIDE CHAIN RELEASE FACTOR C12ORF65"/>
    <property type="match status" value="1"/>
</dbReference>
<evidence type="ECO:0000256" key="2">
    <source>
        <dbReference type="ARBA" id="ARBA00010835"/>
    </source>
</evidence>
<dbReference type="Proteomes" id="UP000218231">
    <property type="component" value="Unassembled WGS sequence"/>
</dbReference>
<dbReference type="EMBL" id="LIAE01006617">
    <property type="protein sequence ID" value="PAV86917.1"/>
    <property type="molecule type" value="Genomic_DNA"/>
</dbReference>
<feature type="domain" description="Prokaryotic-type class I peptide chain release factors" evidence="6">
    <location>
        <begin position="29"/>
        <end position="127"/>
    </location>
</feature>
<dbReference type="OrthoDB" id="277888at2759"/>
<name>A0A2A2LLN0_9BILA</name>
<dbReference type="GO" id="GO:0005739">
    <property type="term" value="C:mitochondrion"/>
    <property type="evidence" value="ECO:0007669"/>
    <property type="project" value="UniProtKB-SubCell"/>
</dbReference>
<accession>A0A2A2LLN0</accession>
<dbReference type="Pfam" id="PF00472">
    <property type="entry name" value="RF-1"/>
    <property type="match status" value="1"/>
</dbReference>
<evidence type="ECO:0000256" key="3">
    <source>
        <dbReference type="ARBA" id="ARBA00022946"/>
    </source>
</evidence>
<dbReference type="InterPro" id="IPR045853">
    <property type="entry name" value="Pep_chain_release_fac_I_sf"/>
</dbReference>
<dbReference type="PANTHER" id="PTHR46203:SF1">
    <property type="entry name" value="MITOCHONDRIAL TRANSLATION RELEASE FACTOR IN RESCUE"/>
    <property type="match status" value="1"/>
</dbReference>
<dbReference type="AlphaFoldDB" id="A0A2A2LLN0"/>
<evidence type="ECO:0000313" key="8">
    <source>
        <dbReference type="Proteomes" id="UP000218231"/>
    </source>
</evidence>
<comment type="caution">
    <text evidence="7">The sequence shown here is derived from an EMBL/GenBank/DDBJ whole genome shotgun (WGS) entry which is preliminary data.</text>
</comment>
<gene>
    <name evidence="7" type="ORF">WR25_03374</name>
</gene>
<reference evidence="7 8" key="1">
    <citation type="journal article" date="2017" name="Curr. Biol.">
        <title>Genome architecture and evolution of a unichromosomal asexual nematode.</title>
        <authorList>
            <person name="Fradin H."/>
            <person name="Zegar C."/>
            <person name="Gutwein M."/>
            <person name="Lucas J."/>
            <person name="Kovtun M."/>
            <person name="Corcoran D."/>
            <person name="Baugh L.R."/>
            <person name="Kiontke K."/>
            <person name="Gunsalus K."/>
            <person name="Fitch D.H."/>
            <person name="Piano F."/>
        </authorList>
    </citation>
    <scope>NUCLEOTIDE SEQUENCE [LARGE SCALE GENOMIC DNA]</scope>
    <source>
        <strain evidence="7">PF1309</strain>
    </source>
</reference>
<keyword evidence="4" id="KW-0496">Mitochondrion</keyword>
<feature type="region of interest" description="Disordered" evidence="5">
    <location>
        <begin position="99"/>
        <end position="139"/>
    </location>
</feature>
<organism evidence="7 8">
    <name type="scientific">Diploscapter pachys</name>
    <dbReference type="NCBI Taxonomy" id="2018661"/>
    <lineage>
        <taxon>Eukaryota</taxon>
        <taxon>Metazoa</taxon>
        <taxon>Ecdysozoa</taxon>
        <taxon>Nematoda</taxon>
        <taxon>Chromadorea</taxon>
        <taxon>Rhabditida</taxon>
        <taxon>Rhabditina</taxon>
        <taxon>Rhabditomorpha</taxon>
        <taxon>Rhabditoidea</taxon>
        <taxon>Rhabditidae</taxon>
        <taxon>Diploscapter</taxon>
    </lineage>
</organism>
<sequence>MLFYRCNLITVSLRYISVKQKLKGYRFPEIRKEDCEQKFISGWGPGGQKVNKAENAVQLRHIPTGIVLKIKNIEIAYERMKFAVDRHLNGDDCYEEQYRRMQKEKEAKANEQRRKHREEKMKLKEGNSEDEDKANDKVS</sequence>
<evidence type="ECO:0000256" key="4">
    <source>
        <dbReference type="ARBA" id="ARBA00023128"/>
    </source>
</evidence>
<dbReference type="STRING" id="2018661.A0A2A2LLN0"/>
<evidence type="ECO:0000313" key="7">
    <source>
        <dbReference type="EMBL" id="PAV86917.1"/>
    </source>
</evidence>
<protein>
    <recommendedName>
        <fullName evidence="6">Prokaryotic-type class I peptide chain release factors domain-containing protein</fullName>
    </recommendedName>
</protein>
<dbReference type="InterPro" id="IPR000352">
    <property type="entry name" value="Pep_chain_release_fac_I"/>
</dbReference>
<keyword evidence="8" id="KW-1185">Reference proteome</keyword>
<evidence type="ECO:0000259" key="6">
    <source>
        <dbReference type="Pfam" id="PF00472"/>
    </source>
</evidence>
<dbReference type="SUPFAM" id="SSF75620">
    <property type="entry name" value="Release factor"/>
    <property type="match status" value="1"/>
</dbReference>
<comment type="similarity">
    <text evidence="2">Belongs to the prokaryotic/mitochondrial release factor family.</text>
</comment>
<evidence type="ECO:0000256" key="5">
    <source>
        <dbReference type="SAM" id="MobiDB-lite"/>
    </source>
</evidence>
<dbReference type="InterPro" id="IPR052405">
    <property type="entry name" value="Mito_Transl_Release_Factor"/>
</dbReference>
<dbReference type="Gene3D" id="3.30.160.20">
    <property type="match status" value="1"/>
</dbReference>
<proteinExistence type="inferred from homology"/>
<dbReference type="GO" id="GO:0003747">
    <property type="term" value="F:translation release factor activity"/>
    <property type="evidence" value="ECO:0007669"/>
    <property type="project" value="InterPro"/>
</dbReference>
<evidence type="ECO:0000256" key="1">
    <source>
        <dbReference type="ARBA" id="ARBA00004173"/>
    </source>
</evidence>
<keyword evidence="3" id="KW-0809">Transit peptide</keyword>
<comment type="subcellular location">
    <subcellularLocation>
        <location evidence="1">Mitochondrion</location>
    </subcellularLocation>
</comment>